<reference evidence="8 9" key="2">
    <citation type="journal article" date="2017" name="Nature">
        <title>The Apostasia genome and the evolution of orchids.</title>
        <authorList>
            <person name="Zhang G.Q."/>
            <person name="Liu K.W."/>
            <person name="Li Z."/>
            <person name="Lohaus R."/>
            <person name="Hsiao Y.Y."/>
            <person name="Niu S.C."/>
            <person name="Wang J.Y."/>
            <person name="Lin Y.C."/>
            <person name="Xu Q."/>
            <person name="Chen L.J."/>
            <person name="Yoshida K."/>
            <person name="Fujiwara S."/>
            <person name="Wang Z.W."/>
            <person name="Zhang Y.Q."/>
            <person name="Mitsuda N."/>
            <person name="Wang M."/>
            <person name="Liu G.H."/>
            <person name="Pecoraro L."/>
            <person name="Huang H.X."/>
            <person name="Xiao X.J."/>
            <person name="Lin M."/>
            <person name="Wu X.Y."/>
            <person name="Wu W.L."/>
            <person name="Chen Y.Y."/>
            <person name="Chang S.B."/>
            <person name="Sakamoto S."/>
            <person name="Ohme-Takagi M."/>
            <person name="Yagi M."/>
            <person name="Zeng S.J."/>
            <person name="Shen C.Y."/>
            <person name="Yeh C.M."/>
            <person name="Luo Y.B."/>
            <person name="Tsai W.C."/>
            <person name="Van de Peer Y."/>
            <person name="Liu Z.J."/>
        </authorList>
    </citation>
    <scope>NUCLEOTIDE SEQUENCE [LARGE SCALE GENOMIC DNA]</scope>
    <source>
        <tissue evidence="8">The whole plant</tissue>
    </source>
</reference>
<dbReference type="GO" id="GO:0010411">
    <property type="term" value="P:xyloglucan metabolic process"/>
    <property type="evidence" value="ECO:0007669"/>
    <property type="project" value="InterPro"/>
</dbReference>
<protein>
    <recommendedName>
        <fullName evidence="6">Xyloglucan endotransglucosylase/hydrolase</fullName>
        <ecNumber evidence="6">2.4.1.207</ecNumber>
    </recommendedName>
</protein>
<evidence type="ECO:0000256" key="5">
    <source>
        <dbReference type="PIRSR" id="PIRSR005604-1"/>
    </source>
</evidence>
<dbReference type="Gene3D" id="2.60.120.200">
    <property type="match status" value="1"/>
</dbReference>
<keyword evidence="6" id="KW-0964">Secreted</keyword>
<evidence type="ECO:0000313" key="8">
    <source>
        <dbReference type="EMBL" id="PKU71509.1"/>
    </source>
</evidence>
<keyword evidence="3" id="KW-1015">Disulfide bond</keyword>
<dbReference type="GO" id="GO:0004553">
    <property type="term" value="F:hydrolase activity, hydrolyzing O-glycosyl compounds"/>
    <property type="evidence" value="ECO:0007669"/>
    <property type="project" value="InterPro"/>
</dbReference>
<dbReference type="Pfam" id="PF00722">
    <property type="entry name" value="Glyco_hydro_16"/>
    <property type="match status" value="1"/>
</dbReference>
<reference evidence="8 9" key="1">
    <citation type="journal article" date="2016" name="Sci. Rep.">
        <title>The Dendrobium catenatum Lindl. genome sequence provides insights into polysaccharide synthase, floral development and adaptive evolution.</title>
        <authorList>
            <person name="Zhang G.Q."/>
            <person name="Xu Q."/>
            <person name="Bian C."/>
            <person name="Tsai W.C."/>
            <person name="Yeh C.M."/>
            <person name="Liu K.W."/>
            <person name="Yoshida K."/>
            <person name="Zhang L.S."/>
            <person name="Chang S.B."/>
            <person name="Chen F."/>
            <person name="Shi Y."/>
            <person name="Su Y.Y."/>
            <person name="Zhang Y.Q."/>
            <person name="Chen L.J."/>
            <person name="Yin Y."/>
            <person name="Lin M."/>
            <person name="Huang H."/>
            <person name="Deng H."/>
            <person name="Wang Z.W."/>
            <person name="Zhu S.L."/>
            <person name="Zhao X."/>
            <person name="Deng C."/>
            <person name="Niu S.C."/>
            <person name="Huang J."/>
            <person name="Wang M."/>
            <person name="Liu G.H."/>
            <person name="Yang H.J."/>
            <person name="Xiao X.J."/>
            <person name="Hsiao Y.Y."/>
            <person name="Wu W.L."/>
            <person name="Chen Y.Y."/>
            <person name="Mitsuda N."/>
            <person name="Ohme-Takagi M."/>
            <person name="Luo Y.B."/>
            <person name="Van de Peer Y."/>
            <person name="Liu Z.J."/>
        </authorList>
    </citation>
    <scope>NUCLEOTIDE SEQUENCE [LARGE SCALE GENOMIC DNA]</scope>
    <source>
        <tissue evidence="8">The whole plant</tissue>
    </source>
</reference>
<dbReference type="OrthoDB" id="4781at2759"/>
<evidence type="ECO:0000256" key="2">
    <source>
        <dbReference type="ARBA" id="ARBA00022801"/>
    </source>
</evidence>
<dbReference type="Proteomes" id="UP000233837">
    <property type="component" value="Unassembled WGS sequence"/>
</dbReference>
<comment type="subcellular location">
    <subcellularLocation>
        <location evidence="6">Secreted</location>
        <location evidence="6">Cell wall</location>
    </subcellularLocation>
    <subcellularLocation>
        <location evidence="6">Secreted</location>
        <location evidence="6">Extracellular space</location>
        <location evidence="6">Apoplast</location>
    </subcellularLocation>
</comment>
<evidence type="ECO:0000256" key="3">
    <source>
        <dbReference type="ARBA" id="ARBA00023157"/>
    </source>
</evidence>
<feature type="active site" description="Nucleophile" evidence="5">
    <location>
        <position position="126"/>
    </location>
</feature>
<feature type="domain" description="GH16" evidence="7">
    <location>
        <begin position="27"/>
        <end position="240"/>
    </location>
</feature>
<gene>
    <name evidence="8" type="primary">XTH33</name>
    <name evidence="8" type="ORF">MA16_Dca004351</name>
</gene>
<organism evidence="8 9">
    <name type="scientific">Dendrobium catenatum</name>
    <dbReference type="NCBI Taxonomy" id="906689"/>
    <lineage>
        <taxon>Eukaryota</taxon>
        <taxon>Viridiplantae</taxon>
        <taxon>Streptophyta</taxon>
        <taxon>Embryophyta</taxon>
        <taxon>Tracheophyta</taxon>
        <taxon>Spermatophyta</taxon>
        <taxon>Magnoliopsida</taxon>
        <taxon>Liliopsida</taxon>
        <taxon>Asparagales</taxon>
        <taxon>Orchidaceae</taxon>
        <taxon>Epidendroideae</taxon>
        <taxon>Malaxideae</taxon>
        <taxon>Dendrobiinae</taxon>
        <taxon>Dendrobium</taxon>
    </lineage>
</organism>
<keyword evidence="6" id="KW-0134">Cell wall</keyword>
<comment type="function">
    <text evidence="6">Catalyzes xyloglucan endohydrolysis (XEH) and/or endotransglycosylation (XET). Cleaves and religates xyloglucan polymers, an essential constituent of the primary cell wall, and thereby participates in cell wall construction of growing tissues.</text>
</comment>
<keyword evidence="4 6" id="KW-0326">Glycosidase</keyword>
<evidence type="ECO:0000313" key="9">
    <source>
        <dbReference type="Proteomes" id="UP000233837"/>
    </source>
</evidence>
<dbReference type="STRING" id="906689.A0A2I0W773"/>
<dbReference type="GO" id="GO:0016762">
    <property type="term" value="F:xyloglucan:xyloglucosyl transferase activity"/>
    <property type="evidence" value="ECO:0007669"/>
    <property type="project" value="UniProtKB-EC"/>
</dbReference>
<dbReference type="EMBL" id="KZ502877">
    <property type="protein sequence ID" value="PKU71509.1"/>
    <property type="molecule type" value="Genomic_DNA"/>
</dbReference>
<keyword evidence="9" id="KW-1185">Reference proteome</keyword>
<dbReference type="FunFam" id="2.60.120.200:FF:000025">
    <property type="entry name" value="Xyloglucan endotransglucosylase/hydrolase"/>
    <property type="match status" value="1"/>
</dbReference>
<dbReference type="GO" id="GO:0042546">
    <property type="term" value="P:cell wall biogenesis"/>
    <property type="evidence" value="ECO:0007669"/>
    <property type="project" value="InterPro"/>
</dbReference>
<dbReference type="PANTHER" id="PTHR31062">
    <property type="entry name" value="XYLOGLUCAN ENDOTRANSGLUCOSYLASE/HYDROLASE PROTEIN 8-RELATED"/>
    <property type="match status" value="1"/>
</dbReference>
<dbReference type="Pfam" id="PF06955">
    <property type="entry name" value="XET_C"/>
    <property type="match status" value="1"/>
</dbReference>
<keyword evidence="2 6" id="KW-0378">Hydrolase</keyword>
<dbReference type="GO" id="GO:0048046">
    <property type="term" value="C:apoplast"/>
    <property type="evidence" value="ECO:0007669"/>
    <property type="project" value="UniProtKB-SubCell"/>
</dbReference>
<dbReference type="AlphaFoldDB" id="A0A2I0W773"/>
<dbReference type="InterPro" id="IPR044791">
    <property type="entry name" value="Beta-glucanase/XTH"/>
</dbReference>
<dbReference type="InterPro" id="IPR013320">
    <property type="entry name" value="ConA-like_dom_sf"/>
</dbReference>
<comment type="PTM">
    <text evidence="6">Contains at least one intrachain disulfide bond essential for its enzymatic activity.</text>
</comment>
<dbReference type="PROSITE" id="PS51762">
    <property type="entry name" value="GH16_2"/>
    <property type="match status" value="1"/>
</dbReference>
<evidence type="ECO:0000256" key="4">
    <source>
        <dbReference type="ARBA" id="ARBA00023295"/>
    </source>
</evidence>
<keyword evidence="6" id="KW-0961">Cell wall biogenesis/degradation</keyword>
<feature type="active site" description="Proton donor" evidence="5">
    <location>
        <position position="130"/>
    </location>
</feature>
<proteinExistence type="inferred from homology"/>
<comment type="similarity">
    <text evidence="6">Belongs to the glycosyl hydrolase 16 family.</text>
</comment>
<evidence type="ECO:0000256" key="1">
    <source>
        <dbReference type="ARBA" id="ARBA00022679"/>
    </source>
</evidence>
<name>A0A2I0W773_9ASPA</name>
<keyword evidence="1 6" id="KW-0808">Transferase</keyword>
<keyword evidence="6" id="KW-0052">Apoplast</keyword>
<dbReference type="SUPFAM" id="SSF49899">
    <property type="entry name" value="Concanavalin A-like lectins/glucanases"/>
    <property type="match status" value="1"/>
</dbReference>
<dbReference type="InterPro" id="IPR010713">
    <property type="entry name" value="XET_C"/>
</dbReference>
<evidence type="ECO:0000259" key="7">
    <source>
        <dbReference type="PROSITE" id="PS51762"/>
    </source>
</evidence>
<dbReference type="InterPro" id="IPR000757">
    <property type="entry name" value="Beta-glucanase-like"/>
</dbReference>
<dbReference type="GO" id="GO:0071555">
    <property type="term" value="P:cell wall organization"/>
    <property type="evidence" value="ECO:0007669"/>
    <property type="project" value="UniProtKB-KW"/>
</dbReference>
<dbReference type="PIRSF" id="PIRSF005604">
    <property type="entry name" value="XET"/>
    <property type="match status" value="1"/>
</dbReference>
<dbReference type="InterPro" id="IPR016455">
    <property type="entry name" value="XTH"/>
</dbReference>
<evidence type="ECO:0000256" key="6">
    <source>
        <dbReference type="RuleBase" id="RU361120"/>
    </source>
</evidence>
<sequence length="308" mass="34868">MELSNRKQKLLELLGMVAISYIVSARSVRHGLAPPITTKLTELFPRFGFEDKFLDFYGGKNVQKVNNGSAVNLVLDKSSGSGFSSKDTFYHGFFSAAIKLPSGFSAGVVVAFYMSNNQVFTKNHDEIDFELLGHEKQKEWVLQTNIYANGSVSTGREEKFYLWFDPTEEFHQYSILWNDHHIVFLVDNIPVREVIHSEAMAAYPSKPMSLYSTIWDGSDWATHGGNKPINYNYAPFVASFKGFELQGSASNQTRPSSGVDPVDGQQFAKLTQDQQSGMGWVRNKFMFYSYCNDTKRFNVMPPECDERS</sequence>
<dbReference type="EC" id="2.4.1.207" evidence="6"/>
<accession>A0A2I0W773</accession>